<gene>
    <name evidence="1" type="ORF">Mth01_16870</name>
</gene>
<accession>A0A8J3R7I3</accession>
<dbReference type="EMBL" id="BOOG01000014">
    <property type="protein sequence ID" value="GIH69434.1"/>
    <property type="molecule type" value="Genomic_DNA"/>
</dbReference>
<name>A0A8J3R7I3_9ACTN</name>
<dbReference type="Proteomes" id="UP000610966">
    <property type="component" value="Unassembled WGS sequence"/>
</dbReference>
<dbReference type="AlphaFoldDB" id="A0A8J3R7I3"/>
<organism evidence="1 2">
    <name type="scientific">Sphaerimonospora thailandensis</name>
    <dbReference type="NCBI Taxonomy" id="795644"/>
    <lineage>
        <taxon>Bacteria</taxon>
        <taxon>Bacillati</taxon>
        <taxon>Actinomycetota</taxon>
        <taxon>Actinomycetes</taxon>
        <taxon>Streptosporangiales</taxon>
        <taxon>Streptosporangiaceae</taxon>
        <taxon>Sphaerimonospora</taxon>
    </lineage>
</organism>
<protein>
    <submittedName>
        <fullName evidence="1">Uncharacterized protein</fullName>
    </submittedName>
</protein>
<reference evidence="1" key="1">
    <citation type="submission" date="2021-01" db="EMBL/GenBank/DDBJ databases">
        <title>Whole genome shotgun sequence of Sphaerimonospora thailandensis NBRC 107569.</title>
        <authorList>
            <person name="Komaki H."/>
            <person name="Tamura T."/>
        </authorList>
    </citation>
    <scope>NUCLEOTIDE SEQUENCE</scope>
    <source>
        <strain evidence="1">NBRC 107569</strain>
    </source>
</reference>
<evidence type="ECO:0000313" key="1">
    <source>
        <dbReference type="EMBL" id="GIH69434.1"/>
    </source>
</evidence>
<comment type="caution">
    <text evidence="1">The sequence shown here is derived from an EMBL/GenBank/DDBJ whole genome shotgun (WGS) entry which is preliminary data.</text>
</comment>
<proteinExistence type="predicted"/>
<sequence length="139" mass="13137">MGTFRISASARNAAADAVRVLPDAGTGGKLRIYAGTQPAGPDSGIGGATLLAEIALAKPAFGAAAAGVVTLAGTPLSATASGTGTAAWFRIVDSSGTAVMDGAVGLSGSGAELILSATSLSAGITVTISSGTVTMPASN</sequence>
<dbReference type="RefSeq" id="WP_204013975.1">
    <property type="nucleotide sequence ID" value="NZ_BOOG01000014.1"/>
</dbReference>
<evidence type="ECO:0000313" key="2">
    <source>
        <dbReference type="Proteomes" id="UP000610966"/>
    </source>
</evidence>
<keyword evidence="2" id="KW-1185">Reference proteome</keyword>